<dbReference type="AlphaFoldDB" id="A0A3E1NIH1"/>
<evidence type="ECO:0000313" key="2">
    <source>
        <dbReference type="Proteomes" id="UP000261284"/>
    </source>
</evidence>
<name>A0A3E1NIH1_9BACT</name>
<accession>A0A3E1NIH1</accession>
<dbReference type="EMBL" id="QTJU01000004">
    <property type="protein sequence ID" value="RFM27722.1"/>
    <property type="molecule type" value="Genomic_DNA"/>
</dbReference>
<proteinExistence type="predicted"/>
<evidence type="ECO:0000313" key="1">
    <source>
        <dbReference type="EMBL" id="RFM27722.1"/>
    </source>
</evidence>
<comment type="caution">
    <text evidence="1">The sequence shown here is derived from an EMBL/GenBank/DDBJ whole genome shotgun (WGS) entry which is preliminary data.</text>
</comment>
<dbReference type="Proteomes" id="UP000261284">
    <property type="component" value="Unassembled WGS sequence"/>
</dbReference>
<organism evidence="1 2">
    <name type="scientific">Deminuibacter soli</name>
    <dbReference type="NCBI Taxonomy" id="2291815"/>
    <lineage>
        <taxon>Bacteria</taxon>
        <taxon>Pseudomonadati</taxon>
        <taxon>Bacteroidota</taxon>
        <taxon>Chitinophagia</taxon>
        <taxon>Chitinophagales</taxon>
        <taxon>Chitinophagaceae</taxon>
        <taxon>Deminuibacter</taxon>
    </lineage>
</organism>
<reference evidence="1 2" key="1">
    <citation type="submission" date="2018-08" db="EMBL/GenBank/DDBJ databases">
        <title>Chitinophagaceae sp. K23C18032701, a novel bacterium isolated from forest soil.</title>
        <authorList>
            <person name="Wang C."/>
        </authorList>
    </citation>
    <scope>NUCLEOTIDE SEQUENCE [LARGE SCALE GENOMIC DNA]</scope>
    <source>
        <strain evidence="1 2">K23C18032701</strain>
    </source>
</reference>
<sequence>MVLMNLIFIRTVICRTTCSKKGKTSNSHCIHVRNGRFIIDPVIYIDTYVLSLQTKKAHHGKHVPGIALKRKQNIYPEK</sequence>
<gene>
    <name evidence="1" type="ORF">DXN05_13540</name>
</gene>
<keyword evidence="2" id="KW-1185">Reference proteome</keyword>
<protein>
    <submittedName>
        <fullName evidence="1">Uncharacterized protein</fullName>
    </submittedName>
</protein>